<dbReference type="OrthoDB" id="2205812at2759"/>
<evidence type="ECO:0000313" key="1">
    <source>
        <dbReference type="EMBL" id="EPS94793.1"/>
    </source>
</evidence>
<dbReference type="eggNOG" id="ENOG502SCY7">
    <property type="taxonomic scope" value="Eukaryota"/>
</dbReference>
<dbReference type="EMBL" id="KE504222">
    <property type="protein sequence ID" value="EPS94793.1"/>
    <property type="molecule type" value="Genomic_DNA"/>
</dbReference>
<evidence type="ECO:0008006" key="3">
    <source>
        <dbReference type="Google" id="ProtNLM"/>
    </source>
</evidence>
<dbReference type="InParanoid" id="S8DU96"/>
<keyword evidence="2" id="KW-1185">Reference proteome</keyword>
<dbReference type="AlphaFoldDB" id="S8DU96"/>
<sequence length="203" mass="22687">MLRRSELKGFQIPGLTKRVLTSLFADDTSTFLSAMDRWGALWKVLDTWCCASGAKFNNGKTEIIPVGRPEYREWVIKQRKINPLADDDEIPNTVHIAQDGEAVRVLGAWIGNRVDQAAVWTPTVHKIKLFVQRWGKCHPSLAGKKHIIQMGPGGISQYLTRVQGMPDAVTKEIKGIIRDFIWNGAKPSVSLETLTLPREEGGI</sequence>
<accession>S8DU96</accession>
<protein>
    <recommendedName>
        <fullName evidence="3">Reverse transcriptase domain-containing protein</fullName>
    </recommendedName>
</protein>
<reference evidence="1 2" key="1">
    <citation type="journal article" date="2012" name="Science">
        <title>The Paleozoic origin of enzymatic lignin decomposition reconstructed from 31 fungal genomes.</title>
        <authorList>
            <person name="Floudas D."/>
            <person name="Binder M."/>
            <person name="Riley R."/>
            <person name="Barry K."/>
            <person name="Blanchette R.A."/>
            <person name="Henrissat B."/>
            <person name="Martinez A.T."/>
            <person name="Otillar R."/>
            <person name="Spatafora J.W."/>
            <person name="Yadav J.S."/>
            <person name="Aerts A."/>
            <person name="Benoit I."/>
            <person name="Boyd A."/>
            <person name="Carlson A."/>
            <person name="Copeland A."/>
            <person name="Coutinho P.M."/>
            <person name="de Vries R.P."/>
            <person name="Ferreira P."/>
            <person name="Findley K."/>
            <person name="Foster B."/>
            <person name="Gaskell J."/>
            <person name="Glotzer D."/>
            <person name="Gorecki P."/>
            <person name="Heitman J."/>
            <person name="Hesse C."/>
            <person name="Hori C."/>
            <person name="Igarashi K."/>
            <person name="Jurgens J.A."/>
            <person name="Kallen N."/>
            <person name="Kersten P."/>
            <person name="Kohler A."/>
            <person name="Kuees U."/>
            <person name="Kumar T.K.A."/>
            <person name="Kuo A."/>
            <person name="LaButti K."/>
            <person name="Larrondo L.F."/>
            <person name="Lindquist E."/>
            <person name="Ling A."/>
            <person name="Lombard V."/>
            <person name="Lucas S."/>
            <person name="Lundell T."/>
            <person name="Martin R."/>
            <person name="McLaughlin D.J."/>
            <person name="Morgenstern I."/>
            <person name="Morin E."/>
            <person name="Murat C."/>
            <person name="Nagy L.G."/>
            <person name="Nolan M."/>
            <person name="Ohm R.A."/>
            <person name="Patyshakuliyeva A."/>
            <person name="Rokas A."/>
            <person name="Ruiz-Duenas F.J."/>
            <person name="Sabat G."/>
            <person name="Salamov A."/>
            <person name="Samejima M."/>
            <person name="Schmutz J."/>
            <person name="Slot J.C."/>
            <person name="St John F."/>
            <person name="Stenlid J."/>
            <person name="Sun H."/>
            <person name="Sun S."/>
            <person name="Syed K."/>
            <person name="Tsang A."/>
            <person name="Wiebenga A."/>
            <person name="Young D."/>
            <person name="Pisabarro A."/>
            <person name="Eastwood D.C."/>
            <person name="Martin F."/>
            <person name="Cullen D."/>
            <person name="Grigoriev I.V."/>
            <person name="Hibbett D.S."/>
        </authorList>
    </citation>
    <scope>NUCLEOTIDE SEQUENCE</scope>
    <source>
        <strain evidence="2">FP-58527</strain>
    </source>
</reference>
<organism evidence="1 2">
    <name type="scientific">Fomitopsis schrenkii</name>
    <name type="common">Brown rot fungus</name>
    <dbReference type="NCBI Taxonomy" id="2126942"/>
    <lineage>
        <taxon>Eukaryota</taxon>
        <taxon>Fungi</taxon>
        <taxon>Dikarya</taxon>
        <taxon>Basidiomycota</taxon>
        <taxon>Agaricomycotina</taxon>
        <taxon>Agaricomycetes</taxon>
        <taxon>Polyporales</taxon>
        <taxon>Fomitopsis</taxon>
    </lineage>
</organism>
<dbReference type="STRING" id="743788.S8DU96"/>
<gene>
    <name evidence="1" type="ORF">FOMPIDRAFT_58716</name>
</gene>
<feature type="non-terminal residue" evidence="1">
    <location>
        <position position="203"/>
    </location>
</feature>
<dbReference type="HOGENOM" id="CLU_077575_1_0_1"/>
<dbReference type="Proteomes" id="UP000015241">
    <property type="component" value="Unassembled WGS sequence"/>
</dbReference>
<name>S8DU96_FOMSC</name>
<proteinExistence type="predicted"/>
<evidence type="ECO:0000313" key="2">
    <source>
        <dbReference type="Proteomes" id="UP000015241"/>
    </source>
</evidence>